<dbReference type="Pfam" id="PF02502">
    <property type="entry name" value="LacAB_rpiB"/>
    <property type="match status" value="1"/>
</dbReference>
<proteinExistence type="predicted"/>
<dbReference type="Gene3D" id="3.40.1400.10">
    <property type="entry name" value="Sugar-phosphate isomerase, RpiB/LacA/LacB"/>
    <property type="match status" value="1"/>
</dbReference>
<gene>
    <name evidence="2" type="ORF">Zmor_008650</name>
</gene>
<dbReference type="PIRSF" id="PIRSF005384">
    <property type="entry name" value="RpiB_LacA_B"/>
    <property type="match status" value="1"/>
</dbReference>
<dbReference type="EMBL" id="JALNTZ010002071">
    <property type="protein sequence ID" value="KAJ3620919.1"/>
    <property type="molecule type" value="Genomic_DNA"/>
</dbReference>
<name>A0AA38HIQ0_9CUCU</name>
<dbReference type="AlphaFoldDB" id="A0AA38HIQ0"/>
<sequence>MLKLREGVLKMKIYIANDHTGVEMKNAIVKFLESEGHEAVNLGTDSAEAVNYAEYGKKIGLAVANDKGSFGIAICGTGIGISIAANKVKGVIAGLVYEPQNAAITRQHNNANIMATGARQIAVQKAVECVKSFINTPFEGGRHEARVNELLGMEGETK</sequence>
<dbReference type="InterPro" id="IPR036569">
    <property type="entry name" value="RpiB_LacA_LacB_sf"/>
</dbReference>
<comment type="caution">
    <text evidence="2">The sequence shown here is derived from an EMBL/GenBank/DDBJ whole genome shotgun (WGS) entry which is preliminary data.</text>
</comment>
<dbReference type="Proteomes" id="UP001168821">
    <property type="component" value="Unassembled WGS sequence"/>
</dbReference>
<dbReference type="InterPro" id="IPR004785">
    <property type="entry name" value="RpiB"/>
</dbReference>
<reference evidence="2" key="1">
    <citation type="journal article" date="2023" name="G3 (Bethesda)">
        <title>Whole genome assemblies of Zophobas morio and Tenebrio molitor.</title>
        <authorList>
            <person name="Kaur S."/>
            <person name="Stinson S.A."/>
            <person name="diCenzo G.C."/>
        </authorList>
    </citation>
    <scope>NUCLEOTIDE SEQUENCE</scope>
    <source>
        <strain evidence="2">QUZm001</strain>
    </source>
</reference>
<dbReference type="PANTHER" id="PTHR30345:SF0">
    <property type="entry name" value="DNA DAMAGE-REPAIR_TOLERATION PROTEIN DRT102"/>
    <property type="match status" value="1"/>
</dbReference>
<keyword evidence="3" id="KW-1185">Reference proteome</keyword>
<keyword evidence="1" id="KW-0413">Isomerase</keyword>
<dbReference type="NCBIfam" id="TIGR00689">
    <property type="entry name" value="rpiB_lacA_lacB"/>
    <property type="match status" value="1"/>
</dbReference>
<dbReference type="InterPro" id="IPR003500">
    <property type="entry name" value="RpiB_LacA_LacB"/>
</dbReference>
<dbReference type="NCBIfam" id="NF004051">
    <property type="entry name" value="PRK05571.1"/>
    <property type="match status" value="1"/>
</dbReference>
<evidence type="ECO:0008006" key="4">
    <source>
        <dbReference type="Google" id="ProtNLM"/>
    </source>
</evidence>
<dbReference type="GO" id="GO:0019316">
    <property type="term" value="P:D-allose catabolic process"/>
    <property type="evidence" value="ECO:0007669"/>
    <property type="project" value="TreeGrafter"/>
</dbReference>
<evidence type="ECO:0000256" key="1">
    <source>
        <dbReference type="ARBA" id="ARBA00023235"/>
    </source>
</evidence>
<dbReference type="GO" id="GO:0004751">
    <property type="term" value="F:ribose-5-phosphate isomerase activity"/>
    <property type="evidence" value="ECO:0007669"/>
    <property type="project" value="TreeGrafter"/>
</dbReference>
<dbReference type="GO" id="GO:0009052">
    <property type="term" value="P:pentose-phosphate shunt, non-oxidative branch"/>
    <property type="evidence" value="ECO:0007669"/>
    <property type="project" value="TreeGrafter"/>
</dbReference>
<organism evidence="2 3">
    <name type="scientific">Zophobas morio</name>
    <dbReference type="NCBI Taxonomy" id="2755281"/>
    <lineage>
        <taxon>Eukaryota</taxon>
        <taxon>Metazoa</taxon>
        <taxon>Ecdysozoa</taxon>
        <taxon>Arthropoda</taxon>
        <taxon>Hexapoda</taxon>
        <taxon>Insecta</taxon>
        <taxon>Pterygota</taxon>
        <taxon>Neoptera</taxon>
        <taxon>Endopterygota</taxon>
        <taxon>Coleoptera</taxon>
        <taxon>Polyphaga</taxon>
        <taxon>Cucujiformia</taxon>
        <taxon>Tenebrionidae</taxon>
        <taxon>Zophobas</taxon>
    </lineage>
</organism>
<evidence type="ECO:0000313" key="2">
    <source>
        <dbReference type="EMBL" id="KAJ3620919.1"/>
    </source>
</evidence>
<accession>A0AA38HIQ0</accession>
<protein>
    <recommendedName>
        <fullName evidence="4">Ribose-5-phosphate isomerase B</fullName>
    </recommendedName>
</protein>
<evidence type="ECO:0000313" key="3">
    <source>
        <dbReference type="Proteomes" id="UP001168821"/>
    </source>
</evidence>
<dbReference type="NCBIfam" id="TIGR01120">
    <property type="entry name" value="rpiB"/>
    <property type="match status" value="1"/>
</dbReference>
<dbReference type="SUPFAM" id="SSF89623">
    <property type="entry name" value="Ribose/Galactose isomerase RpiB/AlsB"/>
    <property type="match status" value="1"/>
</dbReference>
<dbReference type="PANTHER" id="PTHR30345">
    <property type="entry name" value="RIBOSE-5-PHOSPHATE ISOMERASE B"/>
    <property type="match status" value="1"/>
</dbReference>